<name>A0A292YJK4_9BACL</name>
<dbReference type="Proteomes" id="UP000217785">
    <property type="component" value="Unassembled WGS sequence"/>
</dbReference>
<dbReference type="Gene3D" id="3.30.1540.10">
    <property type="entry name" value="formyl-coa transferase, domain 3"/>
    <property type="match status" value="1"/>
</dbReference>
<dbReference type="OrthoDB" id="9797653at2"/>
<dbReference type="InterPro" id="IPR003673">
    <property type="entry name" value="CoA-Trfase_fam_III"/>
</dbReference>
<keyword evidence="1 2" id="KW-0808">Transferase</keyword>
<comment type="caution">
    <text evidence="2">The sequence shown here is derived from an EMBL/GenBank/DDBJ whole genome shotgun (WGS) entry which is preliminary data.</text>
</comment>
<dbReference type="AlphaFoldDB" id="A0A292YJK4"/>
<gene>
    <name evidence="2" type="ORF">EFBL_0176</name>
</gene>
<dbReference type="PANTHER" id="PTHR48207:SF4">
    <property type="entry name" value="BLL6097 PROTEIN"/>
    <property type="match status" value="1"/>
</dbReference>
<evidence type="ECO:0000313" key="2">
    <source>
        <dbReference type="EMBL" id="GAX88564.1"/>
    </source>
</evidence>
<organism evidence="2 3">
    <name type="scientific">Effusibacillus lacus</name>
    <dbReference type="NCBI Taxonomy" id="1348429"/>
    <lineage>
        <taxon>Bacteria</taxon>
        <taxon>Bacillati</taxon>
        <taxon>Bacillota</taxon>
        <taxon>Bacilli</taxon>
        <taxon>Bacillales</taxon>
        <taxon>Alicyclobacillaceae</taxon>
        <taxon>Effusibacillus</taxon>
    </lineage>
</organism>
<reference evidence="3" key="1">
    <citation type="submission" date="2017-07" db="EMBL/GenBank/DDBJ databases">
        <title>Draft genome sequence of Effusibacillus lacus strain skLN1.</title>
        <authorList>
            <person name="Watanabe M."/>
            <person name="Kojima H."/>
            <person name="Fukui M."/>
        </authorList>
    </citation>
    <scope>NUCLEOTIDE SEQUENCE [LARGE SCALE GENOMIC DNA]</scope>
    <source>
        <strain evidence="3">skLN1</strain>
    </source>
</reference>
<dbReference type="InterPro" id="IPR044855">
    <property type="entry name" value="CoA-Trfase_III_dom3_sf"/>
</dbReference>
<dbReference type="Gene3D" id="3.40.50.10540">
    <property type="entry name" value="Crotonobetainyl-coa:carnitine coa-transferase, domain 1"/>
    <property type="match status" value="1"/>
</dbReference>
<dbReference type="PANTHER" id="PTHR48207">
    <property type="entry name" value="SUCCINATE--HYDROXYMETHYLGLUTARATE COA-TRANSFERASE"/>
    <property type="match status" value="1"/>
</dbReference>
<evidence type="ECO:0000256" key="1">
    <source>
        <dbReference type="ARBA" id="ARBA00022679"/>
    </source>
</evidence>
<dbReference type="InterPro" id="IPR023606">
    <property type="entry name" value="CoA-Trfase_III_dom_1_sf"/>
</dbReference>
<sequence length="401" mass="45005">MLNGVKVLSFTHFLQGPSAVQMLADLGADVIKIESPKGAFERHWSGFDAFVNDVSVFFLLGNRNQRSLSIDLRTETGKEIIQRLVMEADILVENFRPGVMDRLGFGYETLKEINPRLIYCSCTGYGSDGPYRDRPGQDLLLQAMSGLATLNGAKDAPPTPVGTAAVDQHAAVLAAFGIVAALFNREKTGKGCKVESNLLNAALDLQIEPLTYYLNKGPLWERSNTGLGSRFHQAPYGIYKTLDGWIAISLTPIEKLAKAFHSNSLARYSEKDQMLKREEVNQIICEEIKKKTTEEWFAVFEQTDIWCAPVNGYEEIEKDPQVEWNKMIMTVEHPDAGNIRLLSHPIRFDGQVPAVRQYPPRLGEHTEQILREYGFSEAEIQKFIEDRIVAAQPGKQEINEK</sequence>
<evidence type="ECO:0000313" key="3">
    <source>
        <dbReference type="Proteomes" id="UP000217785"/>
    </source>
</evidence>
<protein>
    <submittedName>
        <fullName evidence="2">CoA transferase</fullName>
    </submittedName>
</protein>
<accession>A0A292YJK4</accession>
<dbReference type="RefSeq" id="WP_096180262.1">
    <property type="nucleotide sequence ID" value="NZ_BDUF01000004.1"/>
</dbReference>
<dbReference type="Pfam" id="PF02515">
    <property type="entry name" value="CoA_transf_3"/>
    <property type="match status" value="1"/>
</dbReference>
<proteinExistence type="predicted"/>
<keyword evidence="3" id="KW-1185">Reference proteome</keyword>
<dbReference type="GO" id="GO:0008410">
    <property type="term" value="F:CoA-transferase activity"/>
    <property type="evidence" value="ECO:0007669"/>
    <property type="project" value="TreeGrafter"/>
</dbReference>
<dbReference type="SUPFAM" id="SSF89796">
    <property type="entry name" value="CoA-transferase family III (CaiB/BaiF)"/>
    <property type="match status" value="1"/>
</dbReference>
<dbReference type="InterPro" id="IPR050483">
    <property type="entry name" value="CoA-transferase_III_domain"/>
</dbReference>
<dbReference type="EMBL" id="BDUF01000004">
    <property type="protein sequence ID" value="GAX88564.1"/>
    <property type="molecule type" value="Genomic_DNA"/>
</dbReference>